<reference evidence="2 3" key="1">
    <citation type="journal article" date="2017" name="Genome Biol.">
        <title>New reference genome sequences of hot pepper reveal the massive evolution of plant disease-resistance genes by retroduplication.</title>
        <authorList>
            <person name="Kim S."/>
            <person name="Park J."/>
            <person name="Yeom S.I."/>
            <person name="Kim Y.M."/>
            <person name="Seo E."/>
            <person name="Kim K.T."/>
            <person name="Kim M.S."/>
            <person name="Lee J.M."/>
            <person name="Cheong K."/>
            <person name="Shin H.S."/>
            <person name="Kim S.B."/>
            <person name="Han K."/>
            <person name="Lee J."/>
            <person name="Park M."/>
            <person name="Lee H.A."/>
            <person name="Lee H.Y."/>
            <person name="Lee Y."/>
            <person name="Oh S."/>
            <person name="Lee J.H."/>
            <person name="Choi E."/>
            <person name="Choi E."/>
            <person name="Lee S.E."/>
            <person name="Jeon J."/>
            <person name="Kim H."/>
            <person name="Choi G."/>
            <person name="Song H."/>
            <person name="Lee J."/>
            <person name="Lee S.C."/>
            <person name="Kwon J.K."/>
            <person name="Lee H.Y."/>
            <person name="Koo N."/>
            <person name="Hong Y."/>
            <person name="Kim R.W."/>
            <person name="Kang W.H."/>
            <person name="Huh J.H."/>
            <person name="Kang B.C."/>
            <person name="Yang T.J."/>
            <person name="Lee Y.H."/>
            <person name="Bennetzen J.L."/>
            <person name="Choi D."/>
        </authorList>
    </citation>
    <scope>NUCLEOTIDE SEQUENCE [LARGE SCALE GENOMIC DNA]</scope>
    <source>
        <strain evidence="3">cv. PBC81</strain>
    </source>
</reference>
<dbReference type="Pfam" id="PF00804">
    <property type="entry name" value="Syntaxin"/>
    <property type="match status" value="1"/>
</dbReference>
<organism evidence="2 3">
    <name type="scientific">Capsicum baccatum</name>
    <name type="common">Peruvian pepper</name>
    <dbReference type="NCBI Taxonomy" id="33114"/>
    <lineage>
        <taxon>Eukaryota</taxon>
        <taxon>Viridiplantae</taxon>
        <taxon>Streptophyta</taxon>
        <taxon>Embryophyta</taxon>
        <taxon>Tracheophyta</taxon>
        <taxon>Spermatophyta</taxon>
        <taxon>Magnoliopsida</taxon>
        <taxon>eudicotyledons</taxon>
        <taxon>Gunneridae</taxon>
        <taxon>Pentapetalae</taxon>
        <taxon>asterids</taxon>
        <taxon>lamiids</taxon>
        <taxon>Solanales</taxon>
        <taxon>Solanaceae</taxon>
        <taxon>Solanoideae</taxon>
        <taxon>Capsiceae</taxon>
        <taxon>Capsicum</taxon>
    </lineage>
</organism>
<reference evidence="3" key="2">
    <citation type="journal article" date="2017" name="J. Anim. Genet.">
        <title>Multiple reference genome sequences of hot pepper reveal the massive evolution of plant disease resistance genes by retroduplication.</title>
        <authorList>
            <person name="Kim S."/>
            <person name="Park J."/>
            <person name="Yeom S.-I."/>
            <person name="Kim Y.-M."/>
            <person name="Seo E."/>
            <person name="Kim K.-T."/>
            <person name="Kim M.-S."/>
            <person name="Lee J.M."/>
            <person name="Cheong K."/>
            <person name="Shin H.-S."/>
            <person name="Kim S.-B."/>
            <person name="Han K."/>
            <person name="Lee J."/>
            <person name="Park M."/>
            <person name="Lee H.-A."/>
            <person name="Lee H.-Y."/>
            <person name="Lee Y."/>
            <person name="Oh S."/>
            <person name="Lee J.H."/>
            <person name="Choi E."/>
            <person name="Choi E."/>
            <person name="Lee S.E."/>
            <person name="Jeon J."/>
            <person name="Kim H."/>
            <person name="Choi G."/>
            <person name="Song H."/>
            <person name="Lee J."/>
            <person name="Lee S.-C."/>
            <person name="Kwon J.-K."/>
            <person name="Lee H.-Y."/>
            <person name="Koo N."/>
            <person name="Hong Y."/>
            <person name="Kim R.W."/>
            <person name="Kang W.-H."/>
            <person name="Huh J.H."/>
            <person name="Kang B.-C."/>
            <person name="Yang T.-J."/>
            <person name="Lee Y.-H."/>
            <person name="Bennetzen J.L."/>
            <person name="Choi D."/>
        </authorList>
    </citation>
    <scope>NUCLEOTIDE SEQUENCE [LARGE SCALE GENOMIC DNA]</scope>
    <source>
        <strain evidence="3">cv. PBC81</strain>
    </source>
</reference>
<proteinExistence type="predicted"/>
<accession>A0A2G2X6D2</accession>
<feature type="domain" description="Syntaxin N-terminal" evidence="1">
    <location>
        <begin position="29"/>
        <end position="78"/>
    </location>
</feature>
<protein>
    <recommendedName>
        <fullName evidence="1">Syntaxin N-terminal domain-containing protein</fullName>
    </recommendedName>
</protein>
<evidence type="ECO:0000313" key="2">
    <source>
        <dbReference type="EMBL" id="PHT53064.1"/>
    </source>
</evidence>
<dbReference type="AlphaFoldDB" id="A0A2G2X6D2"/>
<evidence type="ECO:0000259" key="1">
    <source>
        <dbReference type="Pfam" id="PF00804"/>
    </source>
</evidence>
<dbReference type="OrthoDB" id="1280587at2759"/>
<sequence>MSDYAQHKWLVVQTCSLKIFINWSENEQSYDMVYILRKVKIVKAKLEALDKSNVANRKLSVAYAEGTVVDRTRVNMTNKWIEAGQGTSL</sequence>
<comment type="caution">
    <text evidence="2">The sequence shown here is derived from an EMBL/GenBank/DDBJ whole genome shotgun (WGS) entry which is preliminary data.</text>
</comment>
<dbReference type="EMBL" id="MLFT02000003">
    <property type="protein sequence ID" value="PHT53064.1"/>
    <property type="molecule type" value="Genomic_DNA"/>
</dbReference>
<dbReference type="STRING" id="33114.A0A2G2X6D2"/>
<evidence type="ECO:0000313" key="3">
    <source>
        <dbReference type="Proteomes" id="UP000224567"/>
    </source>
</evidence>
<dbReference type="Proteomes" id="UP000224567">
    <property type="component" value="Unassembled WGS sequence"/>
</dbReference>
<dbReference type="GO" id="GO:0016020">
    <property type="term" value="C:membrane"/>
    <property type="evidence" value="ECO:0007669"/>
    <property type="project" value="InterPro"/>
</dbReference>
<dbReference type="InterPro" id="IPR006011">
    <property type="entry name" value="Syntaxin_N"/>
</dbReference>
<name>A0A2G2X6D2_CAPBA</name>
<gene>
    <name evidence="2" type="ORF">CQW23_07526</name>
</gene>
<keyword evidence="3" id="KW-1185">Reference proteome</keyword>